<dbReference type="InterPro" id="IPR003593">
    <property type="entry name" value="AAA+_ATPase"/>
</dbReference>
<dbReference type="KEGG" id="ccyn:CGC48_09020"/>
<dbReference type="GO" id="GO:0005524">
    <property type="term" value="F:ATP binding"/>
    <property type="evidence" value="ECO:0007669"/>
    <property type="project" value="InterPro"/>
</dbReference>
<evidence type="ECO:0000259" key="1">
    <source>
        <dbReference type="SMART" id="SM00382"/>
    </source>
</evidence>
<proteinExistence type="predicted"/>
<evidence type="ECO:0000313" key="2">
    <source>
        <dbReference type="EMBL" id="ATA68753.1"/>
    </source>
</evidence>
<evidence type="ECO:0000313" key="3">
    <source>
        <dbReference type="Proteomes" id="UP000242855"/>
    </source>
</evidence>
<reference evidence="2 3" key="1">
    <citation type="journal article" date="2017" name="Genome Announc.">
        <title>Twelve Complete Reference Genomes of Clinical Isolates in the Capnocytophaga Genus.</title>
        <authorList>
            <person name="Villarma A."/>
            <person name="Gulvik C.A."/>
            <person name="Rowe L.A."/>
            <person name="Sheth M."/>
            <person name="Juieng P."/>
            <person name="Nicholson A.C."/>
            <person name="Loparev V.N."/>
            <person name="McQuiston J.R."/>
        </authorList>
    </citation>
    <scope>NUCLEOTIDE SEQUENCE [LARGE SCALE GENOMIC DNA]</scope>
    <source>
        <strain evidence="2 3">G7591</strain>
    </source>
</reference>
<protein>
    <recommendedName>
        <fullName evidence="1">AAA+ ATPase domain-containing protein</fullName>
    </recommendedName>
</protein>
<dbReference type="PANTHER" id="PTHR37291">
    <property type="entry name" value="5-METHYLCYTOSINE-SPECIFIC RESTRICTION ENZYME B"/>
    <property type="match status" value="1"/>
</dbReference>
<dbReference type="GO" id="GO:0016887">
    <property type="term" value="F:ATP hydrolysis activity"/>
    <property type="evidence" value="ECO:0007669"/>
    <property type="project" value="InterPro"/>
</dbReference>
<dbReference type="REBASE" id="218435">
    <property type="entry name" value="CcyG7591McrBCP"/>
</dbReference>
<organism evidence="2 3">
    <name type="scientific">Capnocytophaga cynodegmi</name>
    <dbReference type="NCBI Taxonomy" id="28189"/>
    <lineage>
        <taxon>Bacteria</taxon>
        <taxon>Pseudomonadati</taxon>
        <taxon>Bacteroidota</taxon>
        <taxon>Flavobacteriia</taxon>
        <taxon>Flavobacteriales</taxon>
        <taxon>Flavobacteriaceae</taxon>
        <taxon>Capnocytophaga</taxon>
    </lineage>
</organism>
<accession>A0A250E745</accession>
<dbReference type="EMBL" id="CP022378">
    <property type="protein sequence ID" value="ATA68753.1"/>
    <property type="molecule type" value="Genomic_DNA"/>
</dbReference>
<dbReference type="PANTHER" id="PTHR37291:SF1">
    <property type="entry name" value="TYPE IV METHYL-DIRECTED RESTRICTION ENZYME ECOKMCRB SUBUNIT"/>
    <property type="match status" value="1"/>
</dbReference>
<gene>
    <name evidence="2" type="ORF">CGC48_09020</name>
</gene>
<name>A0A250E745_9FLAO</name>
<dbReference type="Pfam" id="PF07728">
    <property type="entry name" value="AAA_5"/>
    <property type="match status" value="1"/>
</dbReference>
<dbReference type="SUPFAM" id="SSF52540">
    <property type="entry name" value="P-loop containing nucleoside triphosphate hydrolases"/>
    <property type="match status" value="1"/>
</dbReference>
<dbReference type="SMART" id="SM00382">
    <property type="entry name" value="AAA"/>
    <property type="match status" value="1"/>
</dbReference>
<dbReference type="InterPro" id="IPR011704">
    <property type="entry name" value="ATPase_dyneun-rel_AAA"/>
</dbReference>
<sequence length="491" mass="57401">MKKLEKIIKGLEIWENWKEDYKKFVPRFIEEAKTKSRWQDWDKDVFYEYFERSKGQCVSSLKQGYFSNKEKEEIKQNWETEIAPILKEIAESQETLRINLYGNLDNIIRQHTSQHRKAAVNRLIAGLQPKILCTIVNPKDLNKAKNLINNLLPKDKKIKDKDYFEISNKVIELIKKIYPNDNIYDLVTIPWQLYETLSNKQIVENKEDMNLEKTLNLLKYKKQIILQGPPGTGKTREAKELAKALLKLKKEEDLKNNDQFQIIQFHPSYSYEDFVRGIVAKPNSNGDGITYEAENKVLTEFAENAEKDSNNNYVLIIDEINRANLSSVLGELIYALEYHGEAVDSMYAVDRSNKITLPPNLYIIGTMNTADRSVGHIDYAIRRRFAFVDMFPKDLSQELGEHFAKDKFIAVSELFIKDFDLNKDYSKEQIVKSEHLSSEFDAKDVWLGHSYFITKDIDIQTRLNYEIKPILREYVKDGVLKELAINEINKL</sequence>
<dbReference type="InterPro" id="IPR027417">
    <property type="entry name" value="P-loop_NTPase"/>
</dbReference>
<dbReference type="AlphaFoldDB" id="A0A250E745"/>
<dbReference type="Gene3D" id="3.40.50.300">
    <property type="entry name" value="P-loop containing nucleotide triphosphate hydrolases"/>
    <property type="match status" value="1"/>
</dbReference>
<feature type="domain" description="AAA+ ATPase" evidence="1">
    <location>
        <begin position="220"/>
        <end position="391"/>
    </location>
</feature>
<dbReference type="InterPro" id="IPR052934">
    <property type="entry name" value="Methyl-DNA_Rec/Restrict_Enz"/>
</dbReference>
<dbReference type="Proteomes" id="UP000242855">
    <property type="component" value="Chromosome"/>
</dbReference>